<dbReference type="AlphaFoldDB" id="A0A9N9ECL1"/>
<comment type="caution">
    <text evidence="1">The sequence shown here is derived from an EMBL/GenBank/DDBJ whole genome shotgun (WGS) entry which is preliminary data.</text>
</comment>
<keyword evidence="2" id="KW-1185">Reference proteome</keyword>
<feature type="non-terminal residue" evidence="1">
    <location>
        <position position="130"/>
    </location>
</feature>
<protein>
    <submittedName>
        <fullName evidence="1">28367_t:CDS:1</fullName>
    </submittedName>
</protein>
<sequence length="130" mass="14723">QAVTKKAPIAIFELSEQSTLNNILEITFIVEAKNQKATVPKIALETANMIIDTVTRNIFISDNKGYKIEKTEFTLVTSKNGKNKNKSRRGDLVIKAKTHRVKSEGPEDQSQELAILKKIKCIQNMKKYIF</sequence>
<name>A0A9N9ECL1_9GLOM</name>
<evidence type="ECO:0000313" key="2">
    <source>
        <dbReference type="Proteomes" id="UP000789405"/>
    </source>
</evidence>
<gene>
    <name evidence="1" type="ORF">DERYTH_LOCUS11000</name>
</gene>
<reference evidence="1" key="1">
    <citation type="submission" date="2021-06" db="EMBL/GenBank/DDBJ databases">
        <authorList>
            <person name="Kallberg Y."/>
            <person name="Tangrot J."/>
            <person name="Rosling A."/>
        </authorList>
    </citation>
    <scope>NUCLEOTIDE SEQUENCE</scope>
    <source>
        <strain evidence="1">MA453B</strain>
    </source>
</reference>
<proteinExistence type="predicted"/>
<dbReference type="Proteomes" id="UP000789405">
    <property type="component" value="Unassembled WGS sequence"/>
</dbReference>
<accession>A0A9N9ECL1</accession>
<organism evidence="1 2">
    <name type="scientific">Dentiscutata erythropus</name>
    <dbReference type="NCBI Taxonomy" id="1348616"/>
    <lineage>
        <taxon>Eukaryota</taxon>
        <taxon>Fungi</taxon>
        <taxon>Fungi incertae sedis</taxon>
        <taxon>Mucoromycota</taxon>
        <taxon>Glomeromycotina</taxon>
        <taxon>Glomeromycetes</taxon>
        <taxon>Diversisporales</taxon>
        <taxon>Gigasporaceae</taxon>
        <taxon>Dentiscutata</taxon>
    </lineage>
</organism>
<evidence type="ECO:0000313" key="1">
    <source>
        <dbReference type="EMBL" id="CAG8666670.1"/>
    </source>
</evidence>
<dbReference type="EMBL" id="CAJVPY010006643">
    <property type="protein sequence ID" value="CAG8666670.1"/>
    <property type="molecule type" value="Genomic_DNA"/>
</dbReference>